<comment type="caution">
    <text evidence="2">The sequence shown here is derived from an EMBL/GenBank/DDBJ whole genome shotgun (WGS) entry which is preliminary data.</text>
</comment>
<dbReference type="EMBL" id="BNBC01000060">
    <property type="protein sequence ID" value="GHF11409.1"/>
    <property type="molecule type" value="Genomic_DNA"/>
</dbReference>
<evidence type="ECO:0000256" key="1">
    <source>
        <dbReference type="SAM" id="MobiDB-lite"/>
    </source>
</evidence>
<name>A0A919E490_9ACTN</name>
<dbReference type="AlphaFoldDB" id="A0A919E490"/>
<accession>A0A919E490</accession>
<reference evidence="2" key="2">
    <citation type="submission" date="2020-09" db="EMBL/GenBank/DDBJ databases">
        <authorList>
            <person name="Sun Q."/>
            <person name="Ohkuma M."/>
        </authorList>
    </citation>
    <scope>NUCLEOTIDE SEQUENCE</scope>
    <source>
        <strain evidence="2">JCM 3302</strain>
    </source>
</reference>
<proteinExistence type="predicted"/>
<organism evidence="2 3">
    <name type="scientific">Streptomyces spiralis</name>
    <dbReference type="NCBI Taxonomy" id="66376"/>
    <lineage>
        <taxon>Bacteria</taxon>
        <taxon>Bacillati</taxon>
        <taxon>Actinomycetota</taxon>
        <taxon>Actinomycetes</taxon>
        <taxon>Kitasatosporales</taxon>
        <taxon>Streptomycetaceae</taxon>
        <taxon>Streptomyces</taxon>
    </lineage>
</organism>
<sequence>MGWCAAGHGRVDGGEFDGAGPAEVLHAADDLGRVAGRRGEEAVDEGGGDGDERQPVGPLAPVAVLDGLLGVVGVEGDLDAGGVGGAGSVHRAPPVTAV</sequence>
<evidence type="ECO:0000313" key="2">
    <source>
        <dbReference type="EMBL" id="GHF11409.1"/>
    </source>
</evidence>
<reference evidence="2" key="1">
    <citation type="journal article" date="2014" name="Int. J. Syst. Evol. Microbiol.">
        <title>Complete genome sequence of Corynebacterium casei LMG S-19264T (=DSM 44701T), isolated from a smear-ripened cheese.</title>
        <authorList>
            <consortium name="US DOE Joint Genome Institute (JGI-PGF)"/>
            <person name="Walter F."/>
            <person name="Albersmeier A."/>
            <person name="Kalinowski J."/>
            <person name="Ruckert C."/>
        </authorList>
    </citation>
    <scope>NUCLEOTIDE SEQUENCE</scope>
    <source>
        <strain evidence="2">JCM 3302</strain>
    </source>
</reference>
<protein>
    <submittedName>
        <fullName evidence="2">Uncharacterized protein</fullName>
    </submittedName>
</protein>
<dbReference type="Proteomes" id="UP000641386">
    <property type="component" value="Unassembled WGS sequence"/>
</dbReference>
<keyword evidence="3" id="KW-1185">Reference proteome</keyword>
<feature type="region of interest" description="Disordered" evidence="1">
    <location>
        <begin position="1"/>
        <end position="20"/>
    </location>
</feature>
<evidence type="ECO:0000313" key="3">
    <source>
        <dbReference type="Proteomes" id="UP000641386"/>
    </source>
</evidence>
<gene>
    <name evidence="2" type="ORF">GCM10014715_78850</name>
</gene>
<feature type="region of interest" description="Disordered" evidence="1">
    <location>
        <begin position="33"/>
        <end position="58"/>
    </location>
</feature>